<dbReference type="InterPro" id="IPR002104">
    <property type="entry name" value="Integrase_catalytic"/>
</dbReference>
<proteinExistence type="predicted"/>
<dbReference type="GO" id="GO:0006310">
    <property type="term" value="P:DNA recombination"/>
    <property type="evidence" value="ECO:0007669"/>
    <property type="project" value="UniProtKB-KW"/>
</dbReference>
<evidence type="ECO:0000259" key="2">
    <source>
        <dbReference type="PROSITE" id="PS51898"/>
    </source>
</evidence>
<dbReference type="GO" id="GO:0003677">
    <property type="term" value="F:DNA binding"/>
    <property type="evidence" value="ECO:0007669"/>
    <property type="project" value="InterPro"/>
</dbReference>
<dbReference type="SUPFAM" id="SSF56349">
    <property type="entry name" value="DNA breaking-rejoining enzymes"/>
    <property type="match status" value="1"/>
</dbReference>
<evidence type="ECO:0000313" key="3">
    <source>
        <dbReference type="EMBL" id="MBO1325388.1"/>
    </source>
</evidence>
<evidence type="ECO:0000256" key="1">
    <source>
        <dbReference type="ARBA" id="ARBA00023172"/>
    </source>
</evidence>
<reference evidence="3" key="1">
    <citation type="submission" date="2021-03" db="EMBL/GenBank/DDBJ databases">
        <title>The complete genome sequence of Acetobacter sp. TBRC 12339.</title>
        <authorList>
            <person name="Charoenyingcharoen P."/>
            <person name="Yukphan P."/>
        </authorList>
    </citation>
    <scope>NUCLEOTIDE SEQUENCE</scope>
    <source>
        <strain evidence="3">TBRC 12339</strain>
    </source>
</reference>
<dbReference type="AlphaFoldDB" id="A0A939KMJ2"/>
<dbReference type="GO" id="GO:0015074">
    <property type="term" value="P:DNA integration"/>
    <property type="evidence" value="ECO:0007669"/>
    <property type="project" value="InterPro"/>
</dbReference>
<comment type="caution">
    <text evidence="3">The sequence shown here is derived from an EMBL/GenBank/DDBJ whole genome shotgun (WGS) entry which is preliminary data.</text>
</comment>
<keyword evidence="1" id="KW-0233">DNA recombination</keyword>
<dbReference type="InterPro" id="IPR013762">
    <property type="entry name" value="Integrase-like_cat_sf"/>
</dbReference>
<dbReference type="EMBL" id="JAFVMH010000004">
    <property type="protein sequence ID" value="MBO1325388.1"/>
    <property type="molecule type" value="Genomic_DNA"/>
</dbReference>
<name>A0A939KMJ2_9PROT</name>
<organism evidence="3 4">
    <name type="scientific">Acetobacter garciniae</name>
    <dbReference type="NCBI Taxonomy" id="2817435"/>
    <lineage>
        <taxon>Bacteria</taxon>
        <taxon>Pseudomonadati</taxon>
        <taxon>Pseudomonadota</taxon>
        <taxon>Alphaproteobacteria</taxon>
        <taxon>Acetobacterales</taxon>
        <taxon>Acetobacteraceae</taxon>
        <taxon>Acetobacter</taxon>
    </lineage>
</organism>
<gene>
    <name evidence="3" type="ORF">J2D77_09530</name>
</gene>
<dbReference type="PROSITE" id="PS51898">
    <property type="entry name" value="TYR_RECOMBINASE"/>
    <property type="match status" value="1"/>
</dbReference>
<protein>
    <submittedName>
        <fullName evidence="3">Tyrosine-type recombinase/integrase</fullName>
    </submittedName>
</protein>
<keyword evidence="4" id="KW-1185">Reference proteome</keyword>
<evidence type="ECO:0000313" key="4">
    <source>
        <dbReference type="Proteomes" id="UP000664073"/>
    </source>
</evidence>
<dbReference type="Gene3D" id="1.10.443.10">
    <property type="entry name" value="Intergrase catalytic core"/>
    <property type="match status" value="1"/>
</dbReference>
<feature type="domain" description="Tyr recombinase" evidence="2">
    <location>
        <begin position="30"/>
        <end position="198"/>
    </location>
</feature>
<dbReference type="InterPro" id="IPR011010">
    <property type="entry name" value="DNA_brk_join_enz"/>
</dbReference>
<accession>A0A939KMJ2</accession>
<sequence length="206" mass="23012">MGQLMQFSRSIGWREDDPTLGIKLKRQRSEGIHSWTEGEIAQYEACWPSGSIPRLALYLMLYTGQRRSDVVRMGPADISGGSLRLKQQKTKTELILPIHAALRAEIDQWRGTGQTFLEASSRRPYTANGFYNVFKGWCRAAKLPERCSPHGLRKAAARRLAEAGCSAHQIAAITGHKRLADVAHYTKAAEQRKMAEDAMSRLDGSV</sequence>
<dbReference type="Proteomes" id="UP000664073">
    <property type="component" value="Unassembled WGS sequence"/>
</dbReference>
<dbReference type="Pfam" id="PF00589">
    <property type="entry name" value="Phage_integrase"/>
    <property type="match status" value="1"/>
</dbReference>